<dbReference type="InterPro" id="IPR022694">
    <property type="entry name" value="3-OHacyl-CoA_DH"/>
</dbReference>
<dbReference type="PIRSF" id="PIRSF000105">
    <property type="entry name" value="HCDH"/>
    <property type="match status" value="1"/>
</dbReference>
<evidence type="ECO:0000256" key="4">
    <source>
        <dbReference type="ARBA" id="ARBA00023002"/>
    </source>
</evidence>
<keyword evidence="3" id="KW-0276">Fatty acid metabolism</keyword>
<dbReference type="GO" id="GO:0006635">
    <property type="term" value="P:fatty acid beta-oxidation"/>
    <property type="evidence" value="ECO:0007669"/>
    <property type="project" value="TreeGrafter"/>
</dbReference>
<dbReference type="Pfam" id="PF02737">
    <property type="entry name" value="3HCDH_N"/>
    <property type="match status" value="1"/>
</dbReference>
<gene>
    <name evidence="11" type="ORF">GCM10007359_11970</name>
</gene>
<comment type="pathway">
    <text evidence="2">Lipid metabolism; butanoate metabolism.</text>
</comment>
<dbReference type="InterPro" id="IPR008927">
    <property type="entry name" value="6-PGluconate_DH-like_C_sf"/>
</dbReference>
<evidence type="ECO:0000256" key="6">
    <source>
        <dbReference type="ARBA" id="ARBA00023098"/>
    </source>
</evidence>
<keyword evidence="6" id="KW-0443">Lipid metabolism</keyword>
<evidence type="ECO:0000259" key="9">
    <source>
        <dbReference type="Pfam" id="PF00725"/>
    </source>
</evidence>
<feature type="domain" description="3-hydroxyacyl-CoA dehydrogenase NAD binding" evidence="10">
    <location>
        <begin position="5"/>
        <end position="186"/>
    </location>
</feature>
<dbReference type="Pfam" id="PF00725">
    <property type="entry name" value="3HCDH"/>
    <property type="match status" value="1"/>
</dbReference>
<dbReference type="InterPro" id="IPR006176">
    <property type="entry name" value="3-OHacyl-CoA_DH_NAD-bd"/>
</dbReference>
<evidence type="ECO:0000256" key="5">
    <source>
        <dbReference type="ARBA" id="ARBA00023027"/>
    </source>
</evidence>
<dbReference type="Gene3D" id="3.40.50.720">
    <property type="entry name" value="NAD(P)-binding Rossmann-like Domain"/>
    <property type="match status" value="1"/>
</dbReference>
<evidence type="ECO:0000313" key="12">
    <source>
        <dbReference type="Proteomes" id="UP000600171"/>
    </source>
</evidence>
<dbReference type="InterPro" id="IPR013328">
    <property type="entry name" value="6PGD_dom2"/>
</dbReference>
<accession>A0A917MUZ6</accession>
<evidence type="ECO:0000256" key="2">
    <source>
        <dbReference type="ARBA" id="ARBA00005086"/>
    </source>
</evidence>
<evidence type="ECO:0000256" key="7">
    <source>
        <dbReference type="ARBA" id="ARBA00049556"/>
    </source>
</evidence>
<keyword evidence="5" id="KW-0520">NAD</keyword>
<dbReference type="PANTHER" id="PTHR43561">
    <property type="match status" value="1"/>
</dbReference>
<dbReference type="Proteomes" id="UP000600171">
    <property type="component" value="Unassembled WGS sequence"/>
</dbReference>
<dbReference type="PANTHER" id="PTHR43561:SF3">
    <property type="entry name" value="HYDROXYACYL-COENZYME A DEHYDROGENASE, MITOCHONDRIAL"/>
    <property type="match status" value="1"/>
</dbReference>
<evidence type="ECO:0000313" key="11">
    <source>
        <dbReference type="EMBL" id="GGH62093.1"/>
    </source>
</evidence>
<feature type="site" description="Important for catalytic activity" evidence="8">
    <location>
        <position position="142"/>
    </location>
</feature>
<organism evidence="11 12">
    <name type="scientific">Rothia aerolata</name>
    <dbReference type="NCBI Taxonomy" id="1812262"/>
    <lineage>
        <taxon>Bacteria</taxon>
        <taxon>Bacillati</taxon>
        <taxon>Actinomycetota</taxon>
        <taxon>Actinomycetes</taxon>
        <taxon>Micrococcales</taxon>
        <taxon>Micrococcaceae</taxon>
        <taxon>Rothia</taxon>
    </lineage>
</organism>
<name>A0A917MUZ6_9MICC</name>
<comment type="caution">
    <text evidence="11">The sequence shown here is derived from an EMBL/GenBank/DDBJ whole genome shotgun (WGS) entry which is preliminary data.</text>
</comment>
<dbReference type="NCBIfam" id="NF006143">
    <property type="entry name" value="PRK08293.1"/>
    <property type="match status" value="1"/>
</dbReference>
<evidence type="ECO:0000256" key="3">
    <source>
        <dbReference type="ARBA" id="ARBA00022832"/>
    </source>
</evidence>
<dbReference type="InterPro" id="IPR006108">
    <property type="entry name" value="3HC_DH_C"/>
</dbReference>
<evidence type="ECO:0000256" key="8">
    <source>
        <dbReference type="PIRSR" id="PIRSR000105-1"/>
    </source>
</evidence>
<keyword evidence="12" id="KW-1185">Reference proteome</keyword>
<protein>
    <submittedName>
        <fullName evidence="11">3-hydroxybutyryl-CoA dehydrogenase</fullName>
    </submittedName>
</protein>
<dbReference type="GO" id="GO:0070403">
    <property type="term" value="F:NAD+ binding"/>
    <property type="evidence" value="ECO:0007669"/>
    <property type="project" value="InterPro"/>
</dbReference>
<dbReference type="SUPFAM" id="SSF51735">
    <property type="entry name" value="NAD(P)-binding Rossmann-fold domains"/>
    <property type="match status" value="1"/>
</dbReference>
<dbReference type="GO" id="GO:0003857">
    <property type="term" value="F:(3S)-3-hydroxyacyl-CoA dehydrogenase (NAD+) activity"/>
    <property type="evidence" value="ECO:0007669"/>
    <property type="project" value="UniProtKB-EC"/>
</dbReference>
<dbReference type="RefSeq" id="WP_188359352.1">
    <property type="nucleotide sequence ID" value="NZ_BMDC01000001.1"/>
</dbReference>
<feature type="domain" description="3-hydroxyacyl-CoA dehydrogenase C-terminal" evidence="9">
    <location>
        <begin position="189"/>
        <end position="282"/>
    </location>
</feature>
<dbReference type="InterPro" id="IPR052242">
    <property type="entry name" value="Mito_3-hydroxyacyl-CoA_DH"/>
</dbReference>
<comment type="pathway">
    <text evidence="1">Lipid metabolism; fatty acid beta-oxidation.</text>
</comment>
<comment type="catalytic activity">
    <reaction evidence="7">
        <text>a (3S)-3-hydroxyacyl-CoA + NAD(+) = a 3-oxoacyl-CoA + NADH + H(+)</text>
        <dbReference type="Rhea" id="RHEA:22432"/>
        <dbReference type="ChEBI" id="CHEBI:15378"/>
        <dbReference type="ChEBI" id="CHEBI:57318"/>
        <dbReference type="ChEBI" id="CHEBI:57540"/>
        <dbReference type="ChEBI" id="CHEBI:57945"/>
        <dbReference type="ChEBI" id="CHEBI:90726"/>
        <dbReference type="EC" id="1.1.1.35"/>
    </reaction>
</comment>
<dbReference type="AlphaFoldDB" id="A0A917MUZ6"/>
<dbReference type="Gene3D" id="1.10.1040.10">
    <property type="entry name" value="N-(1-d-carboxylethyl)-l-norvaline Dehydrogenase, domain 2"/>
    <property type="match status" value="1"/>
</dbReference>
<evidence type="ECO:0000256" key="1">
    <source>
        <dbReference type="ARBA" id="ARBA00005005"/>
    </source>
</evidence>
<dbReference type="EMBL" id="BMDC01000001">
    <property type="protein sequence ID" value="GGH62093.1"/>
    <property type="molecule type" value="Genomic_DNA"/>
</dbReference>
<proteinExistence type="predicted"/>
<dbReference type="SUPFAM" id="SSF48179">
    <property type="entry name" value="6-phosphogluconate dehydrogenase C-terminal domain-like"/>
    <property type="match status" value="1"/>
</dbReference>
<evidence type="ECO:0000259" key="10">
    <source>
        <dbReference type="Pfam" id="PF02737"/>
    </source>
</evidence>
<reference evidence="11 12" key="1">
    <citation type="journal article" date="2014" name="Int. J. Syst. Evol. Microbiol.">
        <title>Complete genome sequence of Corynebacterium casei LMG S-19264T (=DSM 44701T), isolated from a smear-ripened cheese.</title>
        <authorList>
            <consortium name="US DOE Joint Genome Institute (JGI-PGF)"/>
            <person name="Walter F."/>
            <person name="Albersmeier A."/>
            <person name="Kalinowski J."/>
            <person name="Ruckert C."/>
        </authorList>
    </citation>
    <scope>NUCLEOTIDE SEQUENCE [LARGE SCALE GENOMIC DNA]</scope>
    <source>
        <strain evidence="11 12">CCM 8669</strain>
    </source>
</reference>
<dbReference type="InterPro" id="IPR036291">
    <property type="entry name" value="NAD(P)-bd_dom_sf"/>
</dbReference>
<sequence>MSLNKVTVLGTGVLGSQIAMQAAYHGKTVVAYDVAEELLEKLPDRWEWMRGYYKRDLPDYNEENFNAAIARIQTTTDLKEAVSEADIVIEAIVEDVDIKKKVWAQVGEAAPAHTIFATNTSSLLPSSFGPASGRTDKFLALHFANMVWKSNTGEVMRTTETSDESFEATLKFAEEIGLVAIPIYKEIPGYVLNGLLIPWLEAGSNLFVDGIAQPADIDRVWKVGTGSPHGPFEVYDVVGFGVASHVAKNNPDPRSQEFATKLEESLARGETGLGSGKGFYIYDEQGEIVKPNPAWEL</sequence>
<keyword evidence="4" id="KW-0560">Oxidoreductase</keyword>